<protein>
    <submittedName>
        <fullName evidence="1">Uncharacterized protein</fullName>
    </submittedName>
</protein>
<organism evidence="1 2">
    <name type="scientific">Phytophthora oleae</name>
    <dbReference type="NCBI Taxonomy" id="2107226"/>
    <lineage>
        <taxon>Eukaryota</taxon>
        <taxon>Sar</taxon>
        <taxon>Stramenopiles</taxon>
        <taxon>Oomycota</taxon>
        <taxon>Peronosporomycetes</taxon>
        <taxon>Peronosporales</taxon>
        <taxon>Peronosporaceae</taxon>
        <taxon>Phytophthora</taxon>
    </lineage>
</organism>
<sequence>MSDEILMGGVTTFEGWAGTFRFVIFEDRGLNIVLVDGSGKQWGTGYLATDQYVTTKIRIANLEVKDNANLFLNI</sequence>
<comment type="caution">
    <text evidence="1">The sequence shown here is derived from an EMBL/GenBank/DDBJ whole genome shotgun (WGS) entry which is preliminary data.</text>
</comment>
<reference evidence="1 2" key="1">
    <citation type="submission" date="2024-09" db="EMBL/GenBank/DDBJ databases">
        <title>Genome sequencing and assembly of Phytophthora oleae, isolate VK10A, causative agent of rot of olive drupes.</title>
        <authorList>
            <person name="Conti Taguali S."/>
            <person name="Riolo M."/>
            <person name="La Spada F."/>
            <person name="Cacciola S.O."/>
            <person name="Dionisio G."/>
        </authorList>
    </citation>
    <scope>NUCLEOTIDE SEQUENCE [LARGE SCALE GENOMIC DNA]</scope>
    <source>
        <strain evidence="1 2">VK10A</strain>
    </source>
</reference>
<dbReference type="AlphaFoldDB" id="A0ABD3FRU9"/>
<accession>A0ABD3FRU9</accession>
<evidence type="ECO:0000313" key="1">
    <source>
        <dbReference type="EMBL" id="KAL3669588.1"/>
    </source>
</evidence>
<evidence type="ECO:0000313" key="2">
    <source>
        <dbReference type="Proteomes" id="UP001632037"/>
    </source>
</evidence>
<dbReference type="EMBL" id="JBIMZQ010000008">
    <property type="protein sequence ID" value="KAL3669588.1"/>
    <property type="molecule type" value="Genomic_DNA"/>
</dbReference>
<gene>
    <name evidence="1" type="ORF">V7S43_004973</name>
</gene>
<name>A0ABD3FRU9_9STRA</name>
<proteinExistence type="predicted"/>
<dbReference type="Proteomes" id="UP001632037">
    <property type="component" value="Unassembled WGS sequence"/>
</dbReference>
<keyword evidence="2" id="KW-1185">Reference proteome</keyword>